<evidence type="ECO:0000313" key="1">
    <source>
        <dbReference type="EMBL" id="MCH89079.1"/>
    </source>
</evidence>
<reference evidence="1 2" key="1">
    <citation type="journal article" date="2018" name="Front. Plant Sci.">
        <title>Red Clover (Trifolium pratense) and Zigzag Clover (T. medium) - A Picture of Genomic Similarities and Differences.</title>
        <authorList>
            <person name="Dluhosova J."/>
            <person name="Istvanek J."/>
            <person name="Nedelnik J."/>
            <person name="Repkova J."/>
        </authorList>
    </citation>
    <scope>NUCLEOTIDE SEQUENCE [LARGE SCALE GENOMIC DNA]</scope>
    <source>
        <strain evidence="2">cv. 10/8</strain>
        <tissue evidence="1">Leaf</tissue>
    </source>
</reference>
<dbReference type="Proteomes" id="UP000265520">
    <property type="component" value="Unassembled WGS sequence"/>
</dbReference>
<protein>
    <submittedName>
        <fullName evidence="1">F-box/kelch-repeat protein</fullName>
    </submittedName>
</protein>
<sequence length="87" mass="9868">MWVMKDYKLHSSWTKVLDLLIDYPTPNFFPICFTKSGDIIGTDGGVGLIKYNDKGHRLEYRNHSNNPDGTQVAVYPESLLSLPGDHE</sequence>
<keyword evidence="2" id="KW-1185">Reference proteome</keyword>
<comment type="caution">
    <text evidence="1">The sequence shown here is derived from an EMBL/GenBank/DDBJ whole genome shotgun (WGS) entry which is preliminary data.</text>
</comment>
<proteinExistence type="predicted"/>
<name>A0A392MQ30_9FABA</name>
<gene>
    <name evidence="1" type="ORF">A2U01_0009972</name>
</gene>
<evidence type="ECO:0000313" key="2">
    <source>
        <dbReference type="Proteomes" id="UP000265520"/>
    </source>
</evidence>
<accession>A0A392MQ30</accession>
<dbReference type="AlphaFoldDB" id="A0A392MQ30"/>
<dbReference type="EMBL" id="LXQA010015417">
    <property type="protein sequence ID" value="MCH89079.1"/>
    <property type="molecule type" value="Genomic_DNA"/>
</dbReference>
<organism evidence="1 2">
    <name type="scientific">Trifolium medium</name>
    <dbReference type="NCBI Taxonomy" id="97028"/>
    <lineage>
        <taxon>Eukaryota</taxon>
        <taxon>Viridiplantae</taxon>
        <taxon>Streptophyta</taxon>
        <taxon>Embryophyta</taxon>
        <taxon>Tracheophyta</taxon>
        <taxon>Spermatophyta</taxon>
        <taxon>Magnoliopsida</taxon>
        <taxon>eudicotyledons</taxon>
        <taxon>Gunneridae</taxon>
        <taxon>Pentapetalae</taxon>
        <taxon>rosids</taxon>
        <taxon>fabids</taxon>
        <taxon>Fabales</taxon>
        <taxon>Fabaceae</taxon>
        <taxon>Papilionoideae</taxon>
        <taxon>50 kb inversion clade</taxon>
        <taxon>NPAAA clade</taxon>
        <taxon>Hologalegina</taxon>
        <taxon>IRL clade</taxon>
        <taxon>Trifolieae</taxon>
        <taxon>Trifolium</taxon>
    </lineage>
</organism>